<sequence>MLRNLSMVCHFWHGLIKKSPPLWTKIDLNVHGPNTYPVDVKAERWLERTGNCPLVLKIDCTSHGSTALSEGEEAHGDTTIASQLVRLIELLQRCMGRWRELTIMASLSELHAFFGACTGRAPQLRTLSAHVVGSWSAQDASLPLLMHLPFDRHPESDPSMELSFDGGFPIFKPPFGLGLSIHIEGVTNLSYLLRHVIVPSLQSLKLYNFIWGPELFSFLWDILIAHGDLHTVEWEGNPSKFEVPTYGVPTTSLDPSRAVVLPKIVAFKLYYAPCAHQLIRQLVLSHVQHLFLHNLPIDSTLRLISSSDAITSATISRIPPAEESRLSSAPVSIPTLESLALYFECIDLLDDLDTPGLTSLTLANAQGHRSPLFSISRFIQRSNPPLLFLDLKGTVMNDAELIRCFGMLPSLKKLRLFSCWVSNAVLRALSEQVGENGSTAPRFLPRLEFVWIEYMPRLAAAAIVQFFVSRSSVSLAGTSCIMQGHVVGQGIDERDISTLQSIGVDTDDWS</sequence>
<gene>
    <name evidence="1" type="ORF">BOTBODRAFT_172469</name>
</gene>
<keyword evidence="2" id="KW-1185">Reference proteome</keyword>
<evidence type="ECO:0000313" key="2">
    <source>
        <dbReference type="Proteomes" id="UP000027195"/>
    </source>
</evidence>
<dbReference type="OrthoDB" id="3023006at2759"/>
<organism evidence="1 2">
    <name type="scientific">Botryobasidium botryosum (strain FD-172 SS1)</name>
    <dbReference type="NCBI Taxonomy" id="930990"/>
    <lineage>
        <taxon>Eukaryota</taxon>
        <taxon>Fungi</taxon>
        <taxon>Dikarya</taxon>
        <taxon>Basidiomycota</taxon>
        <taxon>Agaricomycotina</taxon>
        <taxon>Agaricomycetes</taxon>
        <taxon>Cantharellales</taxon>
        <taxon>Botryobasidiaceae</taxon>
        <taxon>Botryobasidium</taxon>
    </lineage>
</organism>
<dbReference type="InterPro" id="IPR032675">
    <property type="entry name" value="LRR_dom_sf"/>
</dbReference>
<dbReference type="EMBL" id="KL198024">
    <property type="protein sequence ID" value="KDQ17425.1"/>
    <property type="molecule type" value="Genomic_DNA"/>
</dbReference>
<evidence type="ECO:0000313" key="1">
    <source>
        <dbReference type="EMBL" id="KDQ17425.1"/>
    </source>
</evidence>
<reference evidence="2" key="1">
    <citation type="journal article" date="2014" name="Proc. Natl. Acad. Sci. U.S.A.">
        <title>Extensive sampling of basidiomycete genomes demonstrates inadequacy of the white-rot/brown-rot paradigm for wood decay fungi.</title>
        <authorList>
            <person name="Riley R."/>
            <person name="Salamov A.A."/>
            <person name="Brown D.W."/>
            <person name="Nagy L.G."/>
            <person name="Floudas D."/>
            <person name="Held B.W."/>
            <person name="Levasseur A."/>
            <person name="Lombard V."/>
            <person name="Morin E."/>
            <person name="Otillar R."/>
            <person name="Lindquist E.A."/>
            <person name="Sun H."/>
            <person name="LaButti K.M."/>
            <person name="Schmutz J."/>
            <person name="Jabbour D."/>
            <person name="Luo H."/>
            <person name="Baker S.E."/>
            <person name="Pisabarro A.G."/>
            <person name="Walton J.D."/>
            <person name="Blanchette R.A."/>
            <person name="Henrissat B."/>
            <person name="Martin F."/>
            <person name="Cullen D."/>
            <person name="Hibbett D.S."/>
            <person name="Grigoriev I.V."/>
        </authorList>
    </citation>
    <scope>NUCLEOTIDE SEQUENCE [LARGE SCALE GENOMIC DNA]</scope>
    <source>
        <strain evidence="2">FD-172 SS1</strain>
    </source>
</reference>
<name>A0A067MRV0_BOTB1</name>
<protein>
    <recommendedName>
        <fullName evidence="3">F-box domain-containing protein</fullName>
    </recommendedName>
</protein>
<accession>A0A067MRV0</accession>
<dbReference type="Proteomes" id="UP000027195">
    <property type="component" value="Unassembled WGS sequence"/>
</dbReference>
<dbReference type="HOGENOM" id="CLU_019609_0_0_1"/>
<proteinExistence type="predicted"/>
<dbReference type="AlphaFoldDB" id="A0A067MRV0"/>
<dbReference type="SUPFAM" id="SSF52047">
    <property type="entry name" value="RNI-like"/>
    <property type="match status" value="1"/>
</dbReference>
<dbReference type="Gene3D" id="3.80.10.10">
    <property type="entry name" value="Ribonuclease Inhibitor"/>
    <property type="match status" value="1"/>
</dbReference>
<dbReference type="InParanoid" id="A0A067MRV0"/>
<evidence type="ECO:0008006" key="3">
    <source>
        <dbReference type="Google" id="ProtNLM"/>
    </source>
</evidence>
<dbReference type="STRING" id="930990.A0A067MRV0"/>